<evidence type="ECO:0000256" key="1">
    <source>
        <dbReference type="ARBA" id="ARBA00001231"/>
    </source>
</evidence>
<dbReference type="EMBL" id="CP157947">
    <property type="protein sequence ID" value="XBS68993.1"/>
    <property type="molecule type" value="Genomic_DNA"/>
</dbReference>
<comment type="catalytic activity">
    <reaction evidence="1">
        <text>Hydrolysis of terminal non-reducing N-acetyl-D-hexosamine residues in N-acetyl-beta-D-hexosaminides.</text>
        <dbReference type="EC" id="3.2.1.52"/>
    </reaction>
</comment>
<keyword evidence="4 6" id="KW-0378">Hydrolase</keyword>
<organism evidence="9">
    <name type="scientific">Acerihabitans sp. KWT182</name>
    <dbReference type="NCBI Taxonomy" id="3157919"/>
    <lineage>
        <taxon>Bacteria</taxon>
        <taxon>Pseudomonadati</taxon>
        <taxon>Pseudomonadota</taxon>
        <taxon>Gammaproteobacteria</taxon>
        <taxon>Enterobacterales</taxon>
        <taxon>Pectobacteriaceae</taxon>
        <taxon>Acerihabitans</taxon>
    </lineage>
</organism>
<proteinExistence type="inferred from homology"/>
<dbReference type="GO" id="GO:0009254">
    <property type="term" value="P:peptidoglycan turnover"/>
    <property type="evidence" value="ECO:0007669"/>
    <property type="project" value="TreeGrafter"/>
</dbReference>
<evidence type="ECO:0000256" key="5">
    <source>
        <dbReference type="ARBA" id="ARBA00023295"/>
    </source>
</evidence>
<dbReference type="Pfam" id="PF01915">
    <property type="entry name" value="Glyco_hydro_3_C"/>
    <property type="match status" value="1"/>
</dbReference>
<feature type="domain" description="Glycoside hydrolase family 3 N-terminal" evidence="7">
    <location>
        <begin position="2"/>
        <end position="360"/>
    </location>
</feature>
<dbReference type="SUPFAM" id="SSF52279">
    <property type="entry name" value="Beta-D-glucan exohydrolase, C-terminal domain"/>
    <property type="match status" value="1"/>
</dbReference>
<dbReference type="GO" id="GO:0005975">
    <property type="term" value="P:carbohydrate metabolic process"/>
    <property type="evidence" value="ECO:0007669"/>
    <property type="project" value="InterPro"/>
</dbReference>
<dbReference type="InterPro" id="IPR001764">
    <property type="entry name" value="Glyco_hydro_3_N"/>
</dbReference>
<gene>
    <name evidence="9" type="ORF">ABK905_21095</name>
</gene>
<accession>A0AAU7Q7C3</accession>
<dbReference type="EC" id="3.2.1.52" evidence="3"/>
<dbReference type="InterPro" id="IPR050226">
    <property type="entry name" value="NagZ_Beta-hexosaminidase"/>
</dbReference>
<dbReference type="PANTHER" id="PTHR30480:SF13">
    <property type="entry name" value="BETA-HEXOSAMINIDASE"/>
    <property type="match status" value="1"/>
</dbReference>
<dbReference type="PANTHER" id="PTHR30480">
    <property type="entry name" value="BETA-HEXOSAMINIDASE-RELATED"/>
    <property type="match status" value="1"/>
</dbReference>
<protein>
    <recommendedName>
        <fullName evidence="3">beta-N-acetylhexosaminidase</fullName>
        <ecNumber evidence="3">3.2.1.52</ecNumber>
    </recommendedName>
</protein>
<dbReference type="InterPro" id="IPR002772">
    <property type="entry name" value="Glyco_hydro_3_C"/>
</dbReference>
<dbReference type="InterPro" id="IPR019800">
    <property type="entry name" value="Glyco_hydro_3_AS"/>
</dbReference>
<evidence type="ECO:0000259" key="7">
    <source>
        <dbReference type="Pfam" id="PF00933"/>
    </source>
</evidence>
<evidence type="ECO:0000259" key="8">
    <source>
        <dbReference type="Pfam" id="PF01915"/>
    </source>
</evidence>
<dbReference type="Gene3D" id="3.40.50.1700">
    <property type="entry name" value="Glycoside hydrolase family 3 C-terminal domain"/>
    <property type="match status" value="1"/>
</dbReference>
<evidence type="ECO:0000256" key="6">
    <source>
        <dbReference type="RuleBase" id="RU361161"/>
    </source>
</evidence>
<name>A0AAU7Q7C3_9GAMM</name>
<dbReference type="InterPro" id="IPR036962">
    <property type="entry name" value="Glyco_hydro_3_N_sf"/>
</dbReference>
<comment type="similarity">
    <text evidence="2 6">Belongs to the glycosyl hydrolase 3 family.</text>
</comment>
<dbReference type="AlphaFoldDB" id="A0AAU7Q7C3"/>
<sequence length="596" mass="65438">MTIKEKIGQKIMLDFRYWQEGNQANVKQDMVQLTATIKSIIKDNHIGGIILFANNLKNQRQIQKLADDLRELTPVGGIPLFIATDNEGGSVFRLPRGEFCSFPGNMALSAAVAGTGNKKLAYRQASVISRDLLALGINTNFAPVMDVNSNQDNPVINIRSFGDCPARVSQLAKETLAGMRSKNMVSVAKHFPGHGDTKTDSHVALPRVDKNRDDAHAIDLAPYRDAIAAGEAPDMIMTAHIQYPALDDSVMKNLRGDNIIRPATLSKKIQTDLLRGELGYQGVTITDALDMKAITDNFDIHVVMEEVFKAGVDIALMPIRIYRPEDTPKLEKMIDKLAEKITAKAIDANAVSASVQRILDLKRERNIMTAFPRPVYSNMTLSYALEKEIADNSITLLKNAAKLIPLKDKAQSIYILMPWREQSAAIHYTLHSNGYSSIKHGNFSDTNWCLQQACILKCDVLIIGNMSGGASSGEAPELAGPGAYDAGAVRRAIVFAKTQVKTKERKVIFLSLKSPYDVVNFDAAADAVLATYSFYGFDHIARRGRSLNATADVIIGNVPPRGKLPVDINNLHSRGYTATPRYPRGFGLTLNYPAQP</sequence>
<keyword evidence="5 6" id="KW-0326">Glycosidase</keyword>
<reference evidence="9" key="1">
    <citation type="submission" date="2024-06" db="EMBL/GenBank/DDBJ databases">
        <authorList>
            <person name="Coelho C."/>
            <person name="Bento M."/>
            <person name="Garcia E."/>
            <person name="Camelo A."/>
            <person name="Brandao I."/>
            <person name="Espirito Santo C."/>
            <person name="Trovao J."/>
            <person name="Verissimo A."/>
            <person name="Costa J."/>
            <person name="Tiago I."/>
        </authorList>
    </citation>
    <scope>NUCLEOTIDE SEQUENCE</scope>
    <source>
        <strain evidence="9">KWT182</strain>
    </source>
</reference>
<evidence type="ECO:0000313" key="9">
    <source>
        <dbReference type="EMBL" id="XBS68993.1"/>
    </source>
</evidence>
<dbReference type="PROSITE" id="PS00775">
    <property type="entry name" value="GLYCOSYL_HYDROL_F3"/>
    <property type="match status" value="1"/>
</dbReference>
<dbReference type="GO" id="GO:0004563">
    <property type="term" value="F:beta-N-acetylhexosaminidase activity"/>
    <property type="evidence" value="ECO:0007669"/>
    <property type="project" value="UniProtKB-EC"/>
</dbReference>
<dbReference type="Pfam" id="PF00933">
    <property type="entry name" value="Glyco_hydro_3"/>
    <property type="match status" value="1"/>
</dbReference>
<dbReference type="SUPFAM" id="SSF51445">
    <property type="entry name" value="(Trans)glycosidases"/>
    <property type="match status" value="1"/>
</dbReference>
<dbReference type="Gene3D" id="3.20.20.300">
    <property type="entry name" value="Glycoside hydrolase, family 3, N-terminal domain"/>
    <property type="match status" value="1"/>
</dbReference>
<evidence type="ECO:0000256" key="2">
    <source>
        <dbReference type="ARBA" id="ARBA00005336"/>
    </source>
</evidence>
<dbReference type="InterPro" id="IPR036881">
    <property type="entry name" value="Glyco_hydro_3_C_sf"/>
</dbReference>
<feature type="domain" description="Glycoside hydrolase family 3 C-terminal" evidence="8">
    <location>
        <begin position="394"/>
        <end position="588"/>
    </location>
</feature>
<dbReference type="InterPro" id="IPR017853">
    <property type="entry name" value="GH"/>
</dbReference>
<evidence type="ECO:0000256" key="3">
    <source>
        <dbReference type="ARBA" id="ARBA00012663"/>
    </source>
</evidence>
<evidence type="ECO:0000256" key="4">
    <source>
        <dbReference type="ARBA" id="ARBA00022801"/>
    </source>
</evidence>